<organism evidence="2 3">
    <name type="scientific">Glaciibacter psychrotolerans</name>
    <dbReference type="NCBI Taxonomy" id="670054"/>
    <lineage>
        <taxon>Bacteria</taxon>
        <taxon>Bacillati</taxon>
        <taxon>Actinomycetota</taxon>
        <taxon>Actinomycetes</taxon>
        <taxon>Micrococcales</taxon>
        <taxon>Microbacteriaceae</taxon>
        <taxon>Glaciibacter</taxon>
    </lineage>
</organism>
<dbReference type="Proteomes" id="UP000537260">
    <property type="component" value="Unassembled WGS sequence"/>
</dbReference>
<evidence type="ECO:0000256" key="1">
    <source>
        <dbReference type="SAM" id="SignalP"/>
    </source>
</evidence>
<accession>A0A7Z0EDQ9</accession>
<sequence>MSRAFLLAVVVGAILLGTTACTAESDVPRSIPTSTPVSERDLDNATLDYLETNAMAFADQLGIVDPPNVQPIRLITLNEWASTQIACLNDAGFDVTESPDGQGIRYPPFTDPALKQSLNLAIFTCEMQYPTQQKYMTPLSTEGLELLYAYRTGELLQCLDDEGYGVTARPPSQTVFIQSDGVWTPYSDLSIAQNDLKRVFAACPQTPDSVYGN</sequence>
<dbReference type="EMBL" id="JACCFM010000001">
    <property type="protein sequence ID" value="NYJ19781.1"/>
    <property type="molecule type" value="Genomic_DNA"/>
</dbReference>
<evidence type="ECO:0008006" key="4">
    <source>
        <dbReference type="Google" id="ProtNLM"/>
    </source>
</evidence>
<proteinExistence type="predicted"/>
<feature type="signal peptide" evidence="1">
    <location>
        <begin position="1"/>
        <end position="22"/>
    </location>
</feature>
<dbReference type="RefSeq" id="WP_179578484.1">
    <property type="nucleotide sequence ID" value="NZ_JACCFM010000001.1"/>
</dbReference>
<gene>
    <name evidence="2" type="ORF">HNR05_001572</name>
</gene>
<keyword evidence="1" id="KW-0732">Signal</keyword>
<evidence type="ECO:0000313" key="2">
    <source>
        <dbReference type="EMBL" id="NYJ19781.1"/>
    </source>
</evidence>
<dbReference type="AlphaFoldDB" id="A0A7Z0EDQ9"/>
<evidence type="ECO:0000313" key="3">
    <source>
        <dbReference type="Proteomes" id="UP000537260"/>
    </source>
</evidence>
<name>A0A7Z0EDQ9_9MICO</name>
<protein>
    <recommendedName>
        <fullName evidence="4">DUF732 domain-containing protein</fullName>
    </recommendedName>
</protein>
<keyword evidence="3" id="KW-1185">Reference proteome</keyword>
<dbReference type="PROSITE" id="PS51257">
    <property type="entry name" value="PROKAR_LIPOPROTEIN"/>
    <property type="match status" value="1"/>
</dbReference>
<reference evidence="2 3" key="1">
    <citation type="submission" date="2020-07" db="EMBL/GenBank/DDBJ databases">
        <title>Sequencing the genomes of 1000 actinobacteria strains.</title>
        <authorList>
            <person name="Klenk H.-P."/>
        </authorList>
    </citation>
    <scope>NUCLEOTIDE SEQUENCE [LARGE SCALE GENOMIC DNA]</scope>
    <source>
        <strain evidence="2 3">LI1</strain>
    </source>
</reference>
<comment type="caution">
    <text evidence="2">The sequence shown here is derived from an EMBL/GenBank/DDBJ whole genome shotgun (WGS) entry which is preliminary data.</text>
</comment>
<feature type="chain" id="PRO_5031183163" description="DUF732 domain-containing protein" evidence="1">
    <location>
        <begin position="23"/>
        <end position="213"/>
    </location>
</feature>